<reference evidence="1" key="2">
    <citation type="journal article" date="2022" name="New Phytol.">
        <title>Evolutionary transition to the ectomycorrhizal habit in the genomes of a hyperdiverse lineage of mushroom-forming fungi.</title>
        <authorList>
            <person name="Looney B."/>
            <person name="Miyauchi S."/>
            <person name="Morin E."/>
            <person name="Drula E."/>
            <person name="Courty P.E."/>
            <person name="Kohler A."/>
            <person name="Kuo A."/>
            <person name="LaButti K."/>
            <person name="Pangilinan J."/>
            <person name="Lipzen A."/>
            <person name="Riley R."/>
            <person name="Andreopoulos W."/>
            <person name="He G."/>
            <person name="Johnson J."/>
            <person name="Nolan M."/>
            <person name="Tritt A."/>
            <person name="Barry K.W."/>
            <person name="Grigoriev I.V."/>
            <person name="Nagy L.G."/>
            <person name="Hibbett D."/>
            <person name="Henrissat B."/>
            <person name="Matheny P.B."/>
            <person name="Labbe J."/>
            <person name="Martin F.M."/>
        </authorList>
    </citation>
    <scope>NUCLEOTIDE SEQUENCE</scope>
    <source>
        <strain evidence="1">HHB10654</strain>
    </source>
</reference>
<reference evidence="1" key="1">
    <citation type="submission" date="2021-03" db="EMBL/GenBank/DDBJ databases">
        <authorList>
            <consortium name="DOE Joint Genome Institute"/>
            <person name="Ahrendt S."/>
            <person name="Looney B.P."/>
            <person name="Miyauchi S."/>
            <person name="Morin E."/>
            <person name="Drula E."/>
            <person name="Courty P.E."/>
            <person name="Chicoki N."/>
            <person name="Fauchery L."/>
            <person name="Kohler A."/>
            <person name="Kuo A."/>
            <person name="Labutti K."/>
            <person name="Pangilinan J."/>
            <person name="Lipzen A."/>
            <person name="Riley R."/>
            <person name="Andreopoulos W."/>
            <person name="He G."/>
            <person name="Johnson J."/>
            <person name="Barry K.W."/>
            <person name="Grigoriev I.V."/>
            <person name="Nagy L."/>
            <person name="Hibbett D."/>
            <person name="Henrissat B."/>
            <person name="Matheny P.B."/>
            <person name="Labbe J."/>
            <person name="Martin F."/>
        </authorList>
    </citation>
    <scope>NUCLEOTIDE SEQUENCE</scope>
    <source>
        <strain evidence="1">HHB10654</strain>
    </source>
</reference>
<organism evidence="1 2">
    <name type="scientific">Artomyces pyxidatus</name>
    <dbReference type="NCBI Taxonomy" id="48021"/>
    <lineage>
        <taxon>Eukaryota</taxon>
        <taxon>Fungi</taxon>
        <taxon>Dikarya</taxon>
        <taxon>Basidiomycota</taxon>
        <taxon>Agaricomycotina</taxon>
        <taxon>Agaricomycetes</taxon>
        <taxon>Russulales</taxon>
        <taxon>Auriscalpiaceae</taxon>
        <taxon>Artomyces</taxon>
    </lineage>
</organism>
<sequence>MSRQTAALQCAPRYAAELTLGFASTGPHHRIVITSTLSSGQCERRRRRPRQVPTPQSRANLHGKGDPGYPSGLYVDSVSMGRSSLPTYVSGWAVCPASDSHGQHLTALRHHERLTTCRTLVVVQPRRARRELRLHGLPQSRLEARYNAWQKGVQYSAICGAMEGICRLYRS</sequence>
<keyword evidence="2" id="KW-1185">Reference proteome</keyword>
<evidence type="ECO:0000313" key="1">
    <source>
        <dbReference type="EMBL" id="KAI0065762.1"/>
    </source>
</evidence>
<dbReference type="Proteomes" id="UP000814140">
    <property type="component" value="Unassembled WGS sequence"/>
</dbReference>
<dbReference type="EMBL" id="MU277194">
    <property type="protein sequence ID" value="KAI0065762.1"/>
    <property type="molecule type" value="Genomic_DNA"/>
</dbReference>
<accession>A0ACB8TBS3</accession>
<proteinExistence type="predicted"/>
<comment type="caution">
    <text evidence="1">The sequence shown here is derived from an EMBL/GenBank/DDBJ whole genome shotgun (WGS) entry which is preliminary data.</text>
</comment>
<protein>
    <submittedName>
        <fullName evidence="1">Uncharacterized protein</fullName>
    </submittedName>
</protein>
<evidence type="ECO:0000313" key="2">
    <source>
        <dbReference type="Proteomes" id="UP000814140"/>
    </source>
</evidence>
<name>A0ACB8TBS3_9AGAM</name>
<gene>
    <name evidence="1" type="ORF">BV25DRAFT_1592816</name>
</gene>